<dbReference type="STRING" id="1321606.SAMD00020551_1528"/>
<evidence type="ECO:0000313" key="2">
    <source>
        <dbReference type="EMBL" id="GAM13386.1"/>
    </source>
</evidence>
<proteinExistence type="predicted"/>
<reference evidence="2 3" key="1">
    <citation type="submission" date="2013-06" db="EMBL/GenBank/DDBJ databases">
        <title>Whole genome shotgun sequence of Bacillus selenatarsenatis SF-1.</title>
        <authorList>
            <person name="Kuroda M."/>
            <person name="Sei K."/>
            <person name="Yamashita M."/>
            <person name="Ike M."/>
        </authorList>
    </citation>
    <scope>NUCLEOTIDE SEQUENCE [LARGE SCALE GENOMIC DNA]</scope>
    <source>
        <strain evidence="2 3">SF-1</strain>
    </source>
</reference>
<dbReference type="AlphaFoldDB" id="A0A0A8X5L4"/>
<dbReference type="Proteomes" id="UP000031014">
    <property type="component" value="Unassembled WGS sequence"/>
</dbReference>
<keyword evidence="3" id="KW-1185">Reference proteome</keyword>
<keyword evidence="1" id="KW-0732">Signal</keyword>
<evidence type="ECO:0000256" key="1">
    <source>
        <dbReference type="SAM" id="SignalP"/>
    </source>
</evidence>
<gene>
    <name evidence="2" type="ORF">SAMD00020551_1528</name>
</gene>
<name>A0A0A8X5L4_MESS1</name>
<feature type="signal peptide" evidence="1">
    <location>
        <begin position="1"/>
        <end position="18"/>
    </location>
</feature>
<protein>
    <submittedName>
        <fullName evidence="2">Uncharacterized protein</fullName>
    </submittedName>
</protein>
<dbReference type="EMBL" id="BASE01000031">
    <property type="protein sequence ID" value="GAM13386.1"/>
    <property type="molecule type" value="Genomic_DNA"/>
</dbReference>
<accession>A0A0A8X5L4</accession>
<evidence type="ECO:0000313" key="3">
    <source>
        <dbReference type="Proteomes" id="UP000031014"/>
    </source>
</evidence>
<sequence>MKGLYLYCSLLLPHLHFMAVMDSVVPGMVTDVLGTGTAADHGMDLADVPGMDTVVVPGMADHGGKIAS</sequence>
<organism evidence="2 3">
    <name type="scientific">Mesobacillus selenatarsenatis (strain DSM 18680 / JCM 14380 / FERM P-15431 / SF-1)</name>
    <dbReference type="NCBI Taxonomy" id="1321606"/>
    <lineage>
        <taxon>Bacteria</taxon>
        <taxon>Bacillati</taxon>
        <taxon>Bacillota</taxon>
        <taxon>Bacilli</taxon>
        <taxon>Bacillales</taxon>
        <taxon>Bacillaceae</taxon>
        <taxon>Mesobacillus</taxon>
    </lineage>
</organism>
<feature type="chain" id="PRO_5039528430" evidence="1">
    <location>
        <begin position="19"/>
        <end position="68"/>
    </location>
</feature>
<comment type="caution">
    <text evidence="2">The sequence shown here is derived from an EMBL/GenBank/DDBJ whole genome shotgun (WGS) entry which is preliminary data.</text>
</comment>